<dbReference type="Gene3D" id="3.30.200.20">
    <property type="entry name" value="Phosphorylase Kinase, domain 1"/>
    <property type="match status" value="1"/>
</dbReference>
<keyword evidence="10" id="KW-0547">Nucleotide-binding</keyword>
<dbReference type="PANTHER" id="PTHR48053:SF141">
    <property type="entry name" value="LEUCINE-RICH REPEAT PROTEIN KINASE FAMILY PROTEIN"/>
    <property type="match status" value="1"/>
</dbReference>
<evidence type="ECO:0000256" key="5">
    <source>
        <dbReference type="ARBA" id="ARBA00022475"/>
    </source>
</evidence>
<keyword evidence="5" id="KW-1003">Cell membrane</keyword>
<dbReference type="Gene3D" id="1.10.510.10">
    <property type="entry name" value="Transferase(Phosphotransferase) domain 1"/>
    <property type="match status" value="1"/>
</dbReference>
<evidence type="ECO:0000256" key="2">
    <source>
        <dbReference type="ARBA" id="ARBA00004479"/>
    </source>
</evidence>
<evidence type="ECO:0000256" key="6">
    <source>
        <dbReference type="ARBA" id="ARBA00022614"/>
    </source>
</evidence>
<dbReference type="GO" id="GO:0005886">
    <property type="term" value="C:plasma membrane"/>
    <property type="evidence" value="ECO:0007669"/>
    <property type="project" value="UniProtKB-SubCell"/>
</dbReference>
<evidence type="ECO:0000256" key="1">
    <source>
        <dbReference type="ARBA" id="ARBA00004236"/>
    </source>
</evidence>
<dbReference type="SUPFAM" id="SSF52058">
    <property type="entry name" value="L domain-like"/>
    <property type="match status" value="1"/>
</dbReference>
<dbReference type="GO" id="GO:0051707">
    <property type="term" value="P:response to other organism"/>
    <property type="evidence" value="ECO:0007669"/>
    <property type="project" value="UniProtKB-ARBA"/>
</dbReference>
<evidence type="ECO:0000256" key="3">
    <source>
        <dbReference type="ARBA" id="ARBA00007692"/>
    </source>
</evidence>
<protein>
    <recommendedName>
        <fullName evidence="19">Protein kinase domain-containing protein</fullName>
    </recommendedName>
</protein>
<dbReference type="FunFam" id="3.80.10.10:FF:000041">
    <property type="entry name" value="LRR receptor-like serine/threonine-protein kinase ERECTA"/>
    <property type="match status" value="1"/>
</dbReference>
<feature type="domain" description="Protein kinase" evidence="19">
    <location>
        <begin position="520"/>
        <end position="901"/>
    </location>
</feature>
<keyword evidence="4" id="KW-0804">Transcription</keyword>
<evidence type="ECO:0000256" key="11">
    <source>
        <dbReference type="ARBA" id="ARBA00022840"/>
    </source>
</evidence>
<dbReference type="FunFam" id="3.80.10.10:FF:000383">
    <property type="entry name" value="Leucine-rich repeat receptor protein kinase EMS1"/>
    <property type="match status" value="1"/>
</dbReference>
<evidence type="ECO:0000256" key="10">
    <source>
        <dbReference type="ARBA" id="ARBA00022741"/>
    </source>
</evidence>
<keyword evidence="4" id="KW-0805">Transcription regulation</keyword>
<organism evidence="20">
    <name type="scientific">Salvia splendens</name>
    <name type="common">Scarlet sage</name>
    <dbReference type="NCBI Taxonomy" id="180675"/>
    <lineage>
        <taxon>Eukaryota</taxon>
        <taxon>Viridiplantae</taxon>
        <taxon>Streptophyta</taxon>
        <taxon>Embryophyta</taxon>
        <taxon>Tracheophyta</taxon>
        <taxon>Spermatophyta</taxon>
        <taxon>Magnoliopsida</taxon>
        <taxon>eudicotyledons</taxon>
        <taxon>Gunneridae</taxon>
        <taxon>Pentapetalae</taxon>
        <taxon>asterids</taxon>
        <taxon>lamiids</taxon>
        <taxon>Lamiales</taxon>
        <taxon>Lamiaceae</taxon>
        <taxon>Nepetoideae</taxon>
        <taxon>Mentheae</taxon>
        <taxon>Salviinae</taxon>
        <taxon>Salvia</taxon>
        <taxon>Salvia subgen. Calosphace</taxon>
        <taxon>core Calosphace</taxon>
    </lineage>
</organism>
<dbReference type="GO" id="GO:0004672">
    <property type="term" value="F:protein kinase activity"/>
    <property type="evidence" value="ECO:0007669"/>
    <property type="project" value="InterPro"/>
</dbReference>
<evidence type="ECO:0000256" key="14">
    <source>
        <dbReference type="ARBA" id="ARBA00023136"/>
    </source>
</evidence>
<dbReference type="InterPro" id="IPR051716">
    <property type="entry name" value="Plant_RL_S/T_kinase"/>
</dbReference>
<dbReference type="FunFam" id="3.30.200.20:FF:000433">
    <property type="entry name" value="Predicted protein"/>
    <property type="match status" value="1"/>
</dbReference>
<dbReference type="InterPro" id="IPR003690">
    <property type="entry name" value="MTERF"/>
</dbReference>
<dbReference type="GO" id="GO:0003676">
    <property type="term" value="F:nucleic acid binding"/>
    <property type="evidence" value="ECO:0007669"/>
    <property type="project" value="InterPro"/>
</dbReference>
<evidence type="ECO:0000256" key="4">
    <source>
        <dbReference type="ARBA" id="ARBA00022472"/>
    </source>
</evidence>
<evidence type="ECO:0000256" key="9">
    <source>
        <dbReference type="ARBA" id="ARBA00022737"/>
    </source>
</evidence>
<feature type="transmembrane region" description="Helical" evidence="18">
    <location>
        <begin position="443"/>
        <end position="469"/>
    </location>
</feature>
<accession>A0A8X8XEX7</accession>
<dbReference type="Gene3D" id="1.25.70.10">
    <property type="entry name" value="Transcription termination factor 3, mitochondrial"/>
    <property type="match status" value="1"/>
</dbReference>
<keyword evidence="16" id="KW-0325">Glycoprotein</keyword>
<keyword evidence="9" id="KW-0677">Repeat</keyword>
<keyword evidence="15" id="KW-0675">Receptor</keyword>
<comment type="caution">
    <text evidence="20">The sequence shown here is derived from an EMBL/GenBank/DDBJ whole genome shotgun (WGS) entry which is preliminary data.</text>
</comment>
<evidence type="ECO:0000313" key="21">
    <source>
        <dbReference type="Proteomes" id="UP000298416"/>
    </source>
</evidence>
<evidence type="ECO:0000256" key="13">
    <source>
        <dbReference type="ARBA" id="ARBA00022989"/>
    </source>
</evidence>
<evidence type="ECO:0000256" key="15">
    <source>
        <dbReference type="ARBA" id="ARBA00023170"/>
    </source>
</evidence>
<dbReference type="InterPro" id="IPR011009">
    <property type="entry name" value="Kinase-like_dom_sf"/>
</dbReference>
<feature type="region of interest" description="Disordered" evidence="17">
    <location>
        <begin position="809"/>
        <end position="863"/>
    </location>
</feature>
<feature type="compositionally biased region" description="Polar residues" evidence="17">
    <location>
        <begin position="846"/>
        <end position="858"/>
    </location>
</feature>
<dbReference type="SMART" id="SM00733">
    <property type="entry name" value="Mterf"/>
    <property type="match status" value="8"/>
</dbReference>
<dbReference type="Gene3D" id="3.80.10.10">
    <property type="entry name" value="Ribonuclease Inhibitor"/>
    <property type="match status" value="2"/>
</dbReference>
<dbReference type="GO" id="GO:0006353">
    <property type="term" value="P:DNA-templated transcription termination"/>
    <property type="evidence" value="ECO:0007669"/>
    <property type="project" value="UniProtKB-KW"/>
</dbReference>
<dbReference type="InterPro" id="IPR001611">
    <property type="entry name" value="Leu-rich_rpt"/>
</dbReference>
<keyword evidence="7 18" id="KW-0812">Transmembrane</keyword>
<feature type="region of interest" description="Disordered" evidence="17">
    <location>
        <begin position="1429"/>
        <end position="1459"/>
    </location>
</feature>
<dbReference type="SUPFAM" id="SSF56112">
    <property type="entry name" value="Protein kinase-like (PK-like)"/>
    <property type="match status" value="1"/>
</dbReference>
<reference evidence="20" key="2">
    <citation type="submission" date="2020-08" db="EMBL/GenBank/DDBJ databases">
        <title>Plant Genome Project.</title>
        <authorList>
            <person name="Zhang R.-G."/>
        </authorList>
    </citation>
    <scope>NUCLEOTIDE SEQUENCE</scope>
    <source>
        <strain evidence="20">Huo1</strain>
        <tissue evidence="20">Leaf</tissue>
    </source>
</reference>
<dbReference type="EMBL" id="PNBA02000010">
    <property type="protein sequence ID" value="KAG6410778.1"/>
    <property type="molecule type" value="Genomic_DNA"/>
</dbReference>
<keyword evidence="4" id="KW-0806">Transcription termination</keyword>
<keyword evidence="12" id="KW-0809">Transit peptide</keyword>
<dbReference type="Pfam" id="PF00560">
    <property type="entry name" value="LRR_1"/>
    <property type="match status" value="2"/>
</dbReference>
<reference evidence="20" key="1">
    <citation type="submission" date="2018-01" db="EMBL/GenBank/DDBJ databases">
        <authorList>
            <person name="Mao J.F."/>
        </authorList>
    </citation>
    <scope>NUCLEOTIDE SEQUENCE</scope>
    <source>
        <strain evidence="20">Huo1</strain>
        <tissue evidence="20">Leaf</tissue>
    </source>
</reference>
<dbReference type="GO" id="GO:0006952">
    <property type="term" value="P:defense response"/>
    <property type="evidence" value="ECO:0007669"/>
    <property type="project" value="UniProtKB-ARBA"/>
</dbReference>
<feature type="compositionally biased region" description="Basic and acidic residues" evidence="17">
    <location>
        <begin position="746"/>
        <end position="770"/>
    </location>
</feature>
<evidence type="ECO:0000256" key="12">
    <source>
        <dbReference type="ARBA" id="ARBA00022946"/>
    </source>
</evidence>
<dbReference type="InterPro" id="IPR000719">
    <property type="entry name" value="Prot_kinase_dom"/>
</dbReference>
<dbReference type="SMART" id="SM00369">
    <property type="entry name" value="LRR_TYP"/>
    <property type="match status" value="6"/>
</dbReference>
<feature type="region of interest" description="Disordered" evidence="17">
    <location>
        <begin position="727"/>
        <end position="795"/>
    </location>
</feature>
<dbReference type="PROSITE" id="PS50011">
    <property type="entry name" value="PROTEIN_KINASE_DOM"/>
    <property type="match status" value="1"/>
</dbReference>
<dbReference type="Pfam" id="PF07714">
    <property type="entry name" value="PK_Tyr_Ser-Thr"/>
    <property type="match status" value="1"/>
</dbReference>
<dbReference type="GO" id="GO:0005524">
    <property type="term" value="F:ATP binding"/>
    <property type="evidence" value="ECO:0007669"/>
    <property type="project" value="UniProtKB-KW"/>
</dbReference>
<dbReference type="InterPro" id="IPR038538">
    <property type="entry name" value="MTERF_sf"/>
</dbReference>
<proteinExistence type="inferred from homology"/>
<keyword evidence="6" id="KW-0433">Leucine-rich repeat</keyword>
<dbReference type="Pfam" id="PF13855">
    <property type="entry name" value="LRR_8"/>
    <property type="match status" value="1"/>
</dbReference>
<dbReference type="InterPro" id="IPR001245">
    <property type="entry name" value="Ser-Thr/Tyr_kinase_cat_dom"/>
</dbReference>
<dbReference type="InterPro" id="IPR013210">
    <property type="entry name" value="LRR_N_plant-typ"/>
</dbReference>
<dbReference type="InterPro" id="IPR032675">
    <property type="entry name" value="LRR_dom_sf"/>
</dbReference>
<feature type="compositionally biased region" description="Basic and acidic residues" evidence="17">
    <location>
        <begin position="777"/>
        <end position="789"/>
    </location>
</feature>
<evidence type="ECO:0000256" key="16">
    <source>
        <dbReference type="ARBA" id="ARBA00023180"/>
    </source>
</evidence>
<keyword evidence="11" id="KW-0067">ATP-binding</keyword>
<dbReference type="Pfam" id="PF02536">
    <property type="entry name" value="mTERF"/>
    <property type="match status" value="1"/>
</dbReference>
<evidence type="ECO:0000259" key="19">
    <source>
        <dbReference type="PROSITE" id="PS50011"/>
    </source>
</evidence>
<dbReference type="Proteomes" id="UP000298416">
    <property type="component" value="Unassembled WGS sequence"/>
</dbReference>
<name>A0A8X8XEX7_SALSN</name>
<evidence type="ECO:0000256" key="17">
    <source>
        <dbReference type="SAM" id="MobiDB-lite"/>
    </source>
</evidence>
<gene>
    <name evidence="20" type="ORF">SASPL_128846</name>
</gene>
<evidence type="ECO:0000256" key="18">
    <source>
        <dbReference type="SAM" id="Phobius"/>
    </source>
</evidence>
<comment type="subcellular location">
    <subcellularLocation>
        <location evidence="1">Cell membrane</location>
    </subcellularLocation>
    <subcellularLocation>
        <location evidence="2">Membrane</location>
        <topology evidence="2">Single-pass type I membrane protein</topology>
    </subcellularLocation>
</comment>
<keyword evidence="21" id="KW-1185">Reference proteome</keyword>
<dbReference type="Pfam" id="PF08263">
    <property type="entry name" value="LRRNT_2"/>
    <property type="match status" value="1"/>
</dbReference>
<keyword evidence="14 18" id="KW-0472">Membrane</keyword>
<dbReference type="PROSITE" id="PS51257">
    <property type="entry name" value="PROKAR_LIPOPROTEIN"/>
    <property type="match status" value="1"/>
</dbReference>
<dbReference type="InterPro" id="IPR003591">
    <property type="entry name" value="Leu-rich_rpt_typical-subtyp"/>
</dbReference>
<keyword evidence="13 18" id="KW-1133">Transmembrane helix</keyword>
<comment type="similarity">
    <text evidence="3">Belongs to the mTERF family.</text>
</comment>
<dbReference type="FunFam" id="1.10.510.10:FF:000448">
    <property type="entry name" value="Putative LRR receptor-like serine/threonine-protein kinase"/>
    <property type="match status" value="1"/>
</dbReference>
<evidence type="ECO:0000256" key="7">
    <source>
        <dbReference type="ARBA" id="ARBA00022692"/>
    </source>
</evidence>
<keyword evidence="8" id="KW-0732">Signal</keyword>
<sequence>MVDRLSRAVYIFSAFFFLLFGCTVEQQFQISRAERLALLQLRSSLGLRAREWPIKSDPCSGWVGIQCLNGSVSGINISGFRRTKRGSLNPRFSVDALRNLTFLASFNASYFALPGPIPEWLGLGVASLRVLDLRSCLINGSIPSTLGNLSSLVELYLSANDLAGALPSSLGQLDGLSVLDLSRNALTGLIPVPFVDLRNLTVLDMSLNRLSGEIPPGIGRFSRLRYLNLSGNILSSSIPPQLGDLSSLVDLDLGSNTLSGSLPLDLRGLRNLQRLVVGGNLLSGQLPDNLFPSLTRLKFVVLGRNQFVGGVPDLLWSLPSLDFLDLSANNFTGMLPFNVSAGVNASSAVANISQNSFYGNITPVVRRFSFIDMSVNFFEGSVPISARGSTALGMNCLQNSTSQRSRTECATFYAERNLVFDNFGEPSAPPSPPPKSDKKDHKALIFASVFGGVGLIALVIFIIVLCFICKRKTGTPNQKGISVGPVPAGGSPPPPGASLNFSNLGDAFTYQQILQATGEFNDANLMKNGHSGDLYRGLLDGGIHVVVKKVDLDSSAKKESYMSELDLFSRITHPTMVPLLGHCLENENEKFLVYKHMPNGDLSSSLFKKADTEDGLQSLDWITRLKIAIGAAEGLCYLHHECVPPLVHRDVQASSILLDDKFEVRLGSLSEVCAQEGEIHQNRITRLLRLPQTTDSGASGTPNAICAYDVYCFGKVLLELVTGARDEHPGPIANHRRGSTGGGLGDGDRRQVLPEPEAHKTAADAVHPKALENPLKVVREDNSSSERLRTTSSRGSWNAAVFGSWRQSSIGRGKCTGQSEDGGPEQLQDGQGRKGAARTEMPMATGTLQNDPPSTTETHSLRTHNARSAALLLRHLSPQNPDEQNQEPNLPLLQQDTEKLLEISLQSKRSPQFPGSIYSNPSSQLVNSVFRKGGNGSDSNADEVDDEMLVRALQIRRKVTAQAFKEALKKGKFGITYCENLVSTIPEFIDYVMIKAVSMKELPEFSQSSYNFRAEFFIRECGVVPLIRWLKHNSLSYPQIGKLIVASKGDLDHIRRLAEWLKTIHVNGRYIGVTLTRAGGNVLERSMEEFDELVKYLEDNGVRRKDWMGYVVSRCPEILAFSMDELRSRAEFYLNMGMNKNDFGTMLYDCPKVIGFFSMEEMNQKEMKLKAAYLKEFGLSDEDLGRLLAHKPQLMACSIEDRWKPLVKYFYYLGISKDGMRRILTFKPIVFCIDLESTIAPKVQFLLDLGVQQDAIGSMLTRFPSLMTYSLHKKIRPVVIFLLTRAGVSQRDIGKVVALGPELIGCSIVHKLDHNVKYFLSLGIRLPVLGEMIADFPMLLRYNIDVLRPKYQYLRRMMIRPLKDLIEFPRFFSYSLEERIIPRHRIMVENRVNFKLRYMLGGSDEEFHTRVREAVERRKRFESGIVIGEEVASDSEKDDQPDMMSVSQVSDDLENHSEH</sequence>
<evidence type="ECO:0000313" key="20">
    <source>
        <dbReference type="EMBL" id="KAG6410778.1"/>
    </source>
</evidence>
<dbReference type="PANTHER" id="PTHR48053">
    <property type="entry name" value="LEUCINE RICH REPEAT FAMILY PROTEIN, EXPRESSED"/>
    <property type="match status" value="1"/>
</dbReference>
<evidence type="ECO:0000256" key="8">
    <source>
        <dbReference type="ARBA" id="ARBA00022729"/>
    </source>
</evidence>